<dbReference type="PIRSF" id="PIRSF004923">
    <property type="entry name" value="RseC"/>
    <property type="match status" value="1"/>
</dbReference>
<dbReference type="InterPro" id="IPR007359">
    <property type="entry name" value="SigmaE_reg_RseC_MucC"/>
</dbReference>
<keyword evidence="3" id="KW-1185">Reference proteome</keyword>
<sequence>MIKAWTTVVCWQRGIAQLRCDQRAGCQGCGSKDLCGAGVLDRQGTDRHILVRSNQPLVPGQRVEVGISEGSLLRSAMLVYLLPLVGLLGCAAFAQGLFHTDLAAACGGAAGVGGGMWLARVLARRIAVRREYQPVIVQTALPPSSLSFAWKDKD</sequence>
<keyword evidence="1" id="KW-1133">Transmembrane helix</keyword>
<dbReference type="Pfam" id="PF04246">
    <property type="entry name" value="RseC_MucC"/>
    <property type="match status" value="1"/>
</dbReference>
<evidence type="ECO:0000313" key="2">
    <source>
        <dbReference type="EMBL" id="TKI06779.1"/>
    </source>
</evidence>
<evidence type="ECO:0000313" key="3">
    <source>
        <dbReference type="Proteomes" id="UP000305202"/>
    </source>
</evidence>
<proteinExistence type="predicted"/>
<dbReference type="InterPro" id="IPR026268">
    <property type="entry name" value="RseC"/>
</dbReference>
<gene>
    <name evidence="2" type="primary">rseC</name>
    <name evidence="2" type="ORF">FCN80_09305</name>
</gene>
<comment type="caution">
    <text evidence="2">The sequence shown here is derived from an EMBL/GenBank/DDBJ whole genome shotgun (WGS) entry which is preliminary data.</text>
</comment>
<dbReference type="RefSeq" id="WP_136989885.1">
    <property type="nucleotide sequence ID" value="NZ_SZPQ01000010.1"/>
</dbReference>
<dbReference type="EMBL" id="SZPQ01000010">
    <property type="protein sequence ID" value="TKI06779.1"/>
    <property type="molecule type" value="Genomic_DNA"/>
</dbReference>
<keyword evidence="1" id="KW-0472">Membrane</keyword>
<dbReference type="Proteomes" id="UP000305202">
    <property type="component" value="Unassembled WGS sequence"/>
</dbReference>
<dbReference type="NCBIfam" id="NF008115">
    <property type="entry name" value="PRK10862.1"/>
    <property type="match status" value="1"/>
</dbReference>
<evidence type="ECO:0000256" key="1">
    <source>
        <dbReference type="SAM" id="Phobius"/>
    </source>
</evidence>
<dbReference type="PANTHER" id="PTHR35867:SF1">
    <property type="entry name" value="PROTEIN RSEC"/>
    <property type="match status" value="1"/>
</dbReference>
<feature type="transmembrane region" description="Helical" evidence="1">
    <location>
        <begin position="77"/>
        <end position="96"/>
    </location>
</feature>
<reference evidence="2 3" key="1">
    <citation type="submission" date="2019-04" db="EMBL/GenBank/DDBJ databases">
        <authorList>
            <person name="Li M."/>
            <person name="Gao C."/>
        </authorList>
    </citation>
    <scope>NUCLEOTIDE SEQUENCE [LARGE SCALE GENOMIC DNA]</scope>
    <source>
        <strain evidence="2 3">BGMRC 2031</strain>
    </source>
</reference>
<keyword evidence="1" id="KW-0812">Transmembrane</keyword>
<protein>
    <submittedName>
        <fullName evidence="2">SoxR-reducing system protein RseC</fullName>
    </submittedName>
</protein>
<accession>A0ABY2SLX7</accession>
<feature type="transmembrane region" description="Helical" evidence="1">
    <location>
        <begin position="102"/>
        <end position="123"/>
    </location>
</feature>
<name>A0ABY2SLX7_9HYPH</name>
<organism evidence="2 3">
    <name type="scientific">Martelella alba</name>
    <dbReference type="NCBI Taxonomy" id="2590451"/>
    <lineage>
        <taxon>Bacteria</taxon>
        <taxon>Pseudomonadati</taxon>
        <taxon>Pseudomonadota</taxon>
        <taxon>Alphaproteobacteria</taxon>
        <taxon>Hyphomicrobiales</taxon>
        <taxon>Aurantimonadaceae</taxon>
        <taxon>Martelella</taxon>
    </lineage>
</organism>
<dbReference type="PANTHER" id="PTHR35867">
    <property type="entry name" value="PROTEIN RSEC"/>
    <property type="match status" value="1"/>
</dbReference>